<name>A0A261UN31_9BORD</name>
<gene>
    <name evidence="1" type="ORF">CAL28_10705</name>
</gene>
<dbReference type="OrthoDB" id="9023680at2"/>
<accession>A0A261UN31</accession>
<evidence type="ECO:0000313" key="2">
    <source>
        <dbReference type="Proteomes" id="UP000215767"/>
    </source>
</evidence>
<keyword evidence="1" id="KW-0251">Elongation factor</keyword>
<comment type="caution">
    <text evidence="1">The sequence shown here is derived from an EMBL/GenBank/DDBJ whole genome shotgun (WGS) entry which is preliminary data.</text>
</comment>
<proteinExistence type="predicted"/>
<protein>
    <submittedName>
        <fullName evidence="1">Transcription elongation factor GreA</fullName>
    </submittedName>
</protein>
<dbReference type="AlphaFoldDB" id="A0A261UN31"/>
<sequence>MPRSVGIVVSRGLATLHELQSVYGAEDLYNLLEIIAVDAYNTAILSEPRK</sequence>
<organism evidence="1 2">
    <name type="scientific">Bordetella genomosp. 11</name>
    <dbReference type="NCBI Taxonomy" id="1416808"/>
    <lineage>
        <taxon>Bacteria</taxon>
        <taxon>Pseudomonadati</taxon>
        <taxon>Pseudomonadota</taxon>
        <taxon>Betaproteobacteria</taxon>
        <taxon>Burkholderiales</taxon>
        <taxon>Alcaligenaceae</taxon>
        <taxon>Bordetella</taxon>
    </lineage>
</organism>
<keyword evidence="2" id="KW-1185">Reference proteome</keyword>
<keyword evidence="1" id="KW-0648">Protein biosynthesis</keyword>
<dbReference type="EMBL" id="NEVS01000004">
    <property type="protein sequence ID" value="OZI63286.1"/>
    <property type="molecule type" value="Genomic_DNA"/>
</dbReference>
<dbReference type="GO" id="GO:0003746">
    <property type="term" value="F:translation elongation factor activity"/>
    <property type="evidence" value="ECO:0007669"/>
    <property type="project" value="UniProtKB-KW"/>
</dbReference>
<dbReference type="Proteomes" id="UP000215767">
    <property type="component" value="Unassembled WGS sequence"/>
</dbReference>
<evidence type="ECO:0000313" key="1">
    <source>
        <dbReference type="EMBL" id="OZI63286.1"/>
    </source>
</evidence>
<reference evidence="2" key="1">
    <citation type="submission" date="2017-05" db="EMBL/GenBank/DDBJ databases">
        <title>Complete and WGS of Bordetella genogroups.</title>
        <authorList>
            <person name="Spilker T."/>
            <person name="Lipuma J."/>
        </authorList>
    </citation>
    <scope>NUCLEOTIDE SEQUENCE [LARGE SCALE GENOMIC DNA]</scope>
    <source>
        <strain evidence="2">AU8856</strain>
    </source>
</reference>